<proteinExistence type="predicted"/>
<evidence type="ECO:0000313" key="1">
    <source>
        <dbReference type="EMBL" id="CAJ04733.1"/>
    </source>
</evidence>
<reference evidence="1 2" key="2">
    <citation type="journal article" date="2011" name="Genome Res.">
        <title>Chromosome and gene copy number variation allow major structural change between species and strains of Leishmania.</title>
        <authorList>
            <person name="Rogers M.B."/>
            <person name="Hilley J.D."/>
            <person name="Dickens N.J."/>
            <person name="Wilkes J."/>
            <person name="Bates P.A."/>
            <person name="Depledge D.P."/>
            <person name="Harris D."/>
            <person name="Her Y."/>
            <person name="Herzyk P."/>
            <person name="Imamura H."/>
            <person name="Otto T.D."/>
            <person name="Sanders M."/>
            <person name="Seeger K."/>
            <person name="Dujardin J.C."/>
            <person name="Berriman M."/>
            <person name="Smith D.F."/>
            <person name="Hertz-Fowler C."/>
            <person name="Mottram J.C."/>
        </authorList>
    </citation>
    <scope>NUCLEOTIDE SEQUENCE [LARGE SCALE GENOMIC DNA]</scope>
    <source>
        <strain evidence="2">MHOM/IL/81/Friedlin</strain>
    </source>
</reference>
<name>Q4Q8Q2_LEIMA</name>
<dbReference type="GeneID" id="5653223"/>
<sequence>MSIPPQMFFYAWRAVFYGSVWTAGDFFAQFYAAHKEAAARRASGEKRQSPRPSGAQMFAMLDKERLGQNTLFGLFIGGFIGQYERFLPRIFGTLTRNLTPCLCALGLQQLAVTPLILWSYFNAMTAARGGLSDPSFMNAHSFGAHQRHDIASVERYILHDVMPYPLLVSWGVYTPLFTLAYMGPLRASTFVSSCLFVPWCGLVSHAQGNHLL</sequence>
<reference evidence="1 2" key="1">
    <citation type="journal article" date="2005" name="Science">
        <title>The genome of the kinetoplastid parasite, Leishmania major.</title>
        <authorList>
            <person name="Ivens A.C."/>
            <person name="Peacock C.S."/>
            <person name="Worthey E.A."/>
            <person name="Murphy L."/>
            <person name="Aggarwal G."/>
            <person name="Berriman M."/>
            <person name="Sisk E."/>
            <person name="Rajandream M.A."/>
            <person name="Adlem E."/>
            <person name="Aert R."/>
            <person name="Anupama A."/>
            <person name="Apostolou Z."/>
            <person name="Attipoe P."/>
            <person name="Bason N."/>
            <person name="Bauser C."/>
            <person name="Beck A."/>
            <person name="Beverley S.M."/>
            <person name="Bianchettin G."/>
            <person name="Borzym K."/>
            <person name="Bothe G."/>
            <person name="Bruschi C.V."/>
            <person name="Collins M."/>
            <person name="Cadag E."/>
            <person name="Ciarloni L."/>
            <person name="Clayton C."/>
            <person name="Coulson R.M."/>
            <person name="Cronin A."/>
            <person name="Cruz A.K."/>
            <person name="Davies R.M."/>
            <person name="De Gaudenzi J."/>
            <person name="Dobson D.E."/>
            <person name="Duesterhoeft A."/>
            <person name="Fazelina G."/>
            <person name="Fosker N."/>
            <person name="Frasch A.C."/>
            <person name="Fraser A."/>
            <person name="Fuchs M."/>
            <person name="Gabel C."/>
            <person name="Goble A."/>
            <person name="Goffeau A."/>
            <person name="Harris D."/>
            <person name="Hertz-Fowler C."/>
            <person name="Hilbert H."/>
            <person name="Horn D."/>
            <person name="Huang Y."/>
            <person name="Klages S."/>
            <person name="Knights A."/>
            <person name="Kube M."/>
            <person name="Larke N."/>
            <person name="Litvin L."/>
            <person name="Lord A."/>
            <person name="Louie T."/>
            <person name="Marra M."/>
            <person name="Masuy D."/>
            <person name="Matthews K."/>
            <person name="Michaeli S."/>
            <person name="Mottram J.C."/>
            <person name="Muller-Auer S."/>
            <person name="Munden H."/>
            <person name="Nelson S."/>
            <person name="Norbertczak H."/>
            <person name="Oliver K."/>
            <person name="O'neil S."/>
            <person name="Pentony M."/>
            <person name="Pohl T.M."/>
            <person name="Price C."/>
            <person name="Purnelle B."/>
            <person name="Quail M.A."/>
            <person name="Rabbinowitsch E."/>
            <person name="Reinhardt R."/>
            <person name="Rieger M."/>
            <person name="Rinta J."/>
            <person name="Robben J."/>
            <person name="Robertson L."/>
            <person name="Ruiz J.C."/>
            <person name="Rutter S."/>
            <person name="Saunders D."/>
            <person name="Schafer M."/>
            <person name="Schein J."/>
            <person name="Schwartz D.C."/>
            <person name="Seeger K."/>
            <person name="Seyler A."/>
            <person name="Sharp S."/>
            <person name="Shin H."/>
            <person name="Sivam D."/>
            <person name="Squares R."/>
            <person name="Squares S."/>
            <person name="Tosato V."/>
            <person name="Vogt C."/>
            <person name="Volckaert G."/>
            <person name="Wambutt R."/>
            <person name="Warren T."/>
            <person name="Wedler H."/>
            <person name="Woodward J."/>
            <person name="Zhou S."/>
            <person name="Zimmermann W."/>
            <person name="Smith D.F."/>
            <person name="Blackwell J.M."/>
            <person name="Stuart K.D."/>
            <person name="Barrell B."/>
            <person name="Myler P.J."/>
        </authorList>
    </citation>
    <scope>NUCLEOTIDE SEQUENCE [LARGE SCALE GENOMIC DNA]</scope>
    <source>
        <strain evidence="2">MHOM/IL/81/Friedlin</strain>
    </source>
</reference>
<evidence type="ECO:0000313" key="2">
    <source>
        <dbReference type="Proteomes" id="UP000000542"/>
    </source>
</evidence>
<dbReference type="OMA" id="HQRHDIA"/>
<dbReference type="RefSeq" id="XP_001684296.1">
    <property type="nucleotide sequence ID" value="XM_001684244.1"/>
</dbReference>
<accession>Q4Q8Q2</accession>
<dbReference type="VEuPathDB" id="TriTrypDB:LMJSD75_280006800"/>
<keyword evidence="2" id="KW-1185">Reference proteome</keyword>
<dbReference type="VEuPathDB" id="TriTrypDB:LMJLV39_280006900"/>
<dbReference type="GO" id="GO:0005737">
    <property type="term" value="C:cytoplasm"/>
    <property type="evidence" value="ECO:0000318"/>
    <property type="project" value="GO_Central"/>
</dbReference>
<dbReference type="EMBL" id="FR796424">
    <property type="protein sequence ID" value="CAJ04733.1"/>
    <property type="molecule type" value="Genomic_DNA"/>
</dbReference>
<dbReference type="eggNOG" id="ENOG502S5JU">
    <property type="taxonomic scope" value="Eukaryota"/>
</dbReference>
<dbReference type="Proteomes" id="UP000000542">
    <property type="component" value="Chromosome 28"/>
</dbReference>
<dbReference type="VEuPathDB" id="TriTrypDB:LMJFC_280007000"/>
<dbReference type="GO" id="GO:0005739">
    <property type="term" value="C:mitochondrion"/>
    <property type="evidence" value="ECO:0000266"/>
    <property type="project" value="GeneDB"/>
</dbReference>
<protein>
    <submittedName>
        <fullName evidence="1">Uncharacterized protein</fullName>
    </submittedName>
</protein>
<dbReference type="VEuPathDB" id="TriTrypDB:LmjF.28.0180"/>
<dbReference type="HOGENOM" id="CLU_1312412_0_0_1"/>
<organism evidence="1 2">
    <name type="scientific">Leishmania major</name>
    <dbReference type="NCBI Taxonomy" id="5664"/>
    <lineage>
        <taxon>Eukaryota</taxon>
        <taxon>Discoba</taxon>
        <taxon>Euglenozoa</taxon>
        <taxon>Kinetoplastea</taxon>
        <taxon>Metakinetoplastina</taxon>
        <taxon>Trypanosomatida</taxon>
        <taxon>Trypanosomatidae</taxon>
        <taxon>Leishmaniinae</taxon>
        <taxon>Leishmania</taxon>
    </lineage>
</organism>
<dbReference type="KEGG" id="lma:LMJF_28_0180"/>
<dbReference type="InParanoid" id="Q4Q8Q2"/>
<dbReference type="AlphaFoldDB" id="Q4Q8Q2"/>
<gene>
    <name evidence="1" type="ORF">LMJF_28_0180</name>
</gene>